<keyword evidence="2" id="KW-1185">Reference proteome</keyword>
<evidence type="ECO:0000313" key="1">
    <source>
        <dbReference type="EMBL" id="TCU90654.1"/>
    </source>
</evidence>
<gene>
    <name evidence="1" type="ORF">EV671_10302</name>
</gene>
<proteinExistence type="predicted"/>
<dbReference type="EMBL" id="SMBU01000030">
    <property type="protein sequence ID" value="TCU90654.1"/>
    <property type="molecule type" value="Genomic_DNA"/>
</dbReference>
<dbReference type="Proteomes" id="UP000295110">
    <property type="component" value="Unassembled WGS sequence"/>
</dbReference>
<sequence length="775" mass="87462">MAQGPLRKARKSKSKAGLAAGPALPIDGASLAARKLARATLDLDSISMSFVVSAGGRSWSRDYSHHPPERNLLIRQLLAGAELALKGRATSFTVVQDFYYGIDEFIEFAFSGRYTSTSIRSFADIGVQTAKDLDAWYLSVYPGRTVNRKRYGKIRSIVSKLKKDFGALPDVGPDFKWPTGPKHNDRPVESYRAELFNSLVSASLADIRYVMAEWNRLEKSWDSIPVVAFPEQSIPDVCLVLRHLEEARVERGKSPEFLSIRRNRIAKNAMVQRVAARSNLTIQQFVDLYLASGEELSRSGVPFPTYRVNLDRCFSGIGFQESWDISTRTTAEFYPEWPLGVDVPDADFMMSLERFNRTREGNSRAEISNYRVLQSMRYGEIDRPFEVGIDAFFARTFFTGATLYPFYLYVQLNTGWNEEVVGSLSRNLERHIETDIIDPEYVLIWGWKGKVGAPASHRSSRTAPFSVYNILKFVSMVLEGQHDPNQKLSDDLWQYVLSKNLWMKFDRCVGLIGSGMSAPLSAAFIKRHSIELGTSFVKQQRVDARRLRTTCETRRRESGLSIDEVCTLMGHAQIDTTDASYDSDGAAIELKNKRIRGLQEEFVDDFRDYRARLMTSVTLQELRSAIQLAADARRVTPAAGAGAEAGLADREIVHLLSPKGQTYIAACVDRNSPSWPNAEQFVPPGASCSFFNRCCLCDKAVIFEEALPFVARRVMDLERLKLQLTIGDWTRNYGQEAHAWQAILDDWNDRDAVQHAQRQCLKLEFSLPLTMRGAQ</sequence>
<dbReference type="AlphaFoldDB" id="A0A4R3UL49"/>
<reference evidence="1 2" key="1">
    <citation type="submission" date="2019-03" db="EMBL/GenBank/DDBJ databases">
        <title>Genomic Encyclopedia of Type Strains, Phase IV (KMG-IV): sequencing the most valuable type-strain genomes for metagenomic binning, comparative biology and taxonomic classification.</title>
        <authorList>
            <person name="Goeker M."/>
        </authorList>
    </citation>
    <scope>NUCLEOTIDE SEQUENCE [LARGE SCALE GENOMIC DNA]</scope>
    <source>
        <strain evidence="1 2">DSM 654</strain>
    </source>
</reference>
<dbReference type="OrthoDB" id="6652000at2"/>
<accession>A0A4R3UL49</accession>
<protein>
    <submittedName>
        <fullName evidence="1">Uncharacterized protein</fullName>
    </submittedName>
</protein>
<name>A0A4R3UL49_ROSSA</name>
<dbReference type="RefSeq" id="WP_132575003.1">
    <property type="nucleotide sequence ID" value="NZ_CBCSGL010000099.1"/>
</dbReference>
<organism evidence="1 2">
    <name type="scientific">Roseateles saccharophilus</name>
    <name type="common">Pseudomonas saccharophila</name>
    <dbReference type="NCBI Taxonomy" id="304"/>
    <lineage>
        <taxon>Bacteria</taxon>
        <taxon>Pseudomonadati</taxon>
        <taxon>Pseudomonadota</taxon>
        <taxon>Betaproteobacteria</taxon>
        <taxon>Burkholderiales</taxon>
        <taxon>Sphaerotilaceae</taxon>
        <taxon>Roseateles</taxon>
    </lineage>
</organism>
<evidence type="ECO:0000313" key="2">
    <source>
        <dbReference type="Proteomes" id="UP000295110"/>
    </source>
</evidence>
<comment type="caution">
    <text evidence="1">The sequence shown here is derived from an EMBL/GenBank/DDBJ whole genome shotgun (WGS) entry which is preliminary data.</text>
</comment>